<dbReference type="GO" id="GO:0003700">
    <property type="term" value="F:DNA-binding transcription factor activity"/>
    <property type="evidence" value="ECO:0007669"/>
    <property type="project" value="InterPro"/>
</dbReference>
<comment type="caution">
    <text evidence="2">The sequence shown here is derived from an EMBL/GenBank/DDBJ whole genome shotgun (WGS) entry which is preliminary data.</text>
</comment>
<dbReference type="OrthoDB" id="545169at2759"/>
<dbReference type="RefSeq" id="XP_056514505.1">
    <property type="nucleotide sequence ID" value="XM_056653438.1"/>
</dbReference>
<organism evidence="2 3">
    <name type="scientific">Penicillium alfredii</name>
    <dbReference type="NCBI Taxonomy" id="1506179"/>
    <lineage>
        <taxon>Eukaryota</taxon>
        <taxon>Fungi</taxon>
        <taxon>Dikarya</taxon>
        <taxon>Ascomycota</taxon>
        <taxon>Pezizomycotina</taxon>
        <taxon>Eurotiomycetes</taxon>
        <taxon>Eurotiomycetidae</taxon>
        <taxon>Eurotiales</taxon>
        <taxon>Aspergillaceae</taxon>
        <taxon>Penicillium</taxon>
    </lineage>
</organism>
<evidence type="ECO:0000313" key="2">
    <source>
        <dbReference type="EMBL" id="KAJ5105509.1"/>
    </source>
</evidence>
<reference evidence="2" key="2">
    <citation type="journal article" date="2023" name="IMA Fungus">
        <title>Comparative genomic study of the Penicillium genus elucidates a diverse pangenome and 15 lateral gene transfer events.</title>
        <authorList>
            <person name="Petersen C."/>
            <person name="Sorensen T."/>
            <person name="Nielsen M.R."/>
            <person name="Sondergaard T.E."/>
            <person name="Sorensen J.L."/>
            <person name="Fitzpatrick D.A."/>
            <person name="Frisvad J.C."/>
            <person name="Nielsen K.L."/>
        </authorList>
    </citation>
    <scope>NUCLEOTIDE SEQUENCE</scope>
    <source>
        <strain evidence="2">IBT 34128</strain>
    </source>
</reference>
<keyword evidence="3" id="KW-1185">Reference proteome</keyword>
<name>A0A9W9KGB3_9EURO</name>
<proteinExistence type="predicted"/>
<dbReference type="AlphaFoldDB" id="A0A9W9KGB3"/>
<dbReference type="SUPFAM" id="SSF57959">
    <property type="entry name" value="Leucine zipper domain"/>
    <property type="match status" value="1"/>
</dbReference>
<dbReference type="CDD" id="cd14688">
    <property type="entry name" value="bZIP_YAP"/>
    <property type="match status" value="1"/>
</dbReference>
<accession>A0A9W9KGB3</accession>
<dbReference type="EMBL" id="JAPMSZ010000004">
    <property type="protein sequence ID" value="KAJ5105509.1"/>
    <property type="molecule type" value="Genomic_DNA"/>
</dbReference>
<evidence type="ECO:0000313" key="3">
    <source>
        <dbReference type="Proteomes" id="UP001141434"/>
    </source>
</evidence>
<gene>
    <name evidence="2" type="ORF">NUU61_002856</name>
</gene>
<protein>
    <recommendedName>
        <fullName evidence="4">BZIP domain-containing protein</fullName>
    </recommendedName>
</protein>
<evidence type="ECO:0008006" key="4">
    <source>
        <dbReference type="Google" id="ProtNLM"/>
    </source>
</evidence>
<feature type="compositionally biased region" description="Basic and acidic residues" evidence="1">
    <location>
        <begin position="25"/>
        <end position="57"/>
    </location>
</feature>
<dbReference type="Gene3D" id="1.20.5.170">
    <property type="match status" value="1"/>
</dbReference>
<evidence type="ECO:0000256" key="1">
    <source>
        <dbReference type="SAM" id="MobiDB-lite"/>
    </source>
</evidence>
<dbReference type="PANTHER" id="PTHR40618:SF1">
    <property type="entry name" value="B-ZIP TRANSCRIPTION FACTOR (EUROFUNG)"/>
    <property type="match status" value="1"/>
</dbReference>
<feature type="compositionally biased region" description="Basic and acidic residues" evidence="1">
    <location>
        <begin position="95"/>
        <end position="109"/>
    </location>
</feature>
<dbReference type="PANTHER" id="PTHR40618">
    <property type="entry name" value="B-ZIP TRANSCRIPTION FACTOR (EUROFUNG)-RELATED"/>
    <property type="match status" value="1"/>
</dbReference>
<sequence length="525" mass="59822">MPASEGPRSDQTLSDMLSARSYFETPREGSQKDDEETVLRAREPQSRESNAEIEGNRRLRPRKRPPPGDPKTPEQAPESKTPDSPDRPVRKRGRPKLDTAKDATALEERRLQIRRAQRTYRLKKETTIQTLKTRVAVLEHTLQNVSDLLDVAHQDGGNTTRIAPDYMARTRELVLAEIDKTRHPREHNQIERAGGGLDDDDDVFGYHVLQAANSADTKHTHVYYHHHHNNPQKHPAFLRARSPSPLINRLLPTSTIYTYSHQERDLSHRLHRFSLEHIYRWLTDPGSDPALLSRVFGLFPCIHDMPGVKRSLRRVLQSEIGSALEMAKLPFYTLGGAGTHFPRRDQDGQPVYPDNMRRPGKILRRLARILCRGGIQDWDEDWSGDKEPWCGEEKGKRVSEEDRLRSLDLDGDWFDCHDVQGYLEHRGIVLDGSSLRLEVPAATVGALYGFSLDRAVSFPYSSPEEISPDDSIKEQSSTPSTHVLDVECFFNLLLVNLRILGRAPGFRLWDVDAALRGAIHRRPFG</sequence>
<dbReference type="Proteomes" id="UP001141434">
    <property type="component" value="Unassembled WGS sequence"/>
</dbReference>
<feature type="region of interest" description="Disordered" evidence="1">
    <location>
        <begin position="1"/>
        <end position="109"/>
    </location>
</feature>
<dbReference type="GeneID" id="81392606"/>
<dbReference type="InterPro" id="IPR046347">
    <property type="entry name" value="bZIP_sf"/>
</dbReference>
<reference evidence="2" key="1">
    <citation type="submission" date="2022-11" db="EMBL/GenBank/DDBJ databases">
        <authorList>
            <person name="Petersen C."/>
        </authorList>
    </citation>
    <scope>NUCLEOTIDE SEQUENCE</scope>
    <source>
        <strain evidence="2">IBT 34128</strain>
    </source>
</reference>